<reference evidence="1 2" key="1">
    <citation type="submission" date="2022-02" db="EMBL/GenBank/DDBJ databases">
        <title>Draft genome sequence of Mezorhizobium retamae strain IRAMC:0171 isolated from Retama raetam nodules.</title>
        <authorList>
            <person name="Bengaied R."/>
            <person name="Sbissi I."/>
            <person name="Huber K."/>
            <person name="Ghodbane F."/>
            <person name="Nouioui I."/>
            <person name="Tarhouni M."/>
            <person name="Gtari M."/>
        </authorList>
    </citation>
    <scope>NUCLEOTIDE SEQUENCE [LARGE SCALE GENOMIC DNA]</scope>
    <source>
        <strain evidence="1 2">IRAMC:0171</strain>
    </source>
</reference>
<sequence>MASNRTAIRIKKPARRIGTPGIISDWVAGRSQVDEQGREIKLSSEPSSQGFLCRRLSRTYLDSRLAWWDSAGSNGGAQKNGLFLDVFSSSEGRNHRDDRPTARHADHKWALCTILRLKRDGQGKHHVVLAGIASGNYHYFPMELTEFSDFASAVAGLEASIAEACPPAAGELRT</sequence>
<name>A0ABS9QKM0_9HYPH</name>
<organism evidence="1 2">
    <name type="scientific">Mesorhizobium retamae</name>
    <dbReference type="NCBI Taxonomy" id="2912854"/>
    <lineage>
        <taxon>Bacteria</taxon>
        <taxon>Pseudomonadati</taxon>
        <taxon>Pseudomonadota</taxon>
        <taxon>Alphaproteobacteria</taxon>
        <taxon>Hyphomicrobiales</taxon>
        <taxon>Phyllobacteriaceae</taxon>
        <taxon>Mesorhizobium</taxon>
    </lineage>
</organism>
<protein>
    <submittedName>
        <fullName evidence="1">Uncharacterized protein</fullName>
    </submittedName>
</protein>
<evidence type="ECO:0000313" key="1">
    <source>
        <dbReference type="EMBL" id="MCG7508008.1"/>
    </source>
</evidence>
<accession>A0ABS9QKM0</accession>
<comment type="caution">
    <text evidence="1">The sequence shown here is derived from an EMBL/GenBank/DDBJ whole genome shotgun (WGS) entry which is preliminary data.</text>
</comment>
<dbReference type="RefSeq" id="WP_239369548.1">
    <property type="nucleotide sequence ID" value="NZ_JAKREW010000032.1"/>
</dbReference>
<gene>
    <name evidence="1" type="ORF">L4923_23485</name>
</gene>
<dbReference type="EMBL" id="JAKREW010000032">
    <property type="protein sequence ID" value="MCG7508008.1"/>
    <property type="molecule type" value="Genomic_DNA"/>
</dbReference>
<keyword evidence="2" id="KW-1185">Reference proteome</keyword>
<dbReference type="Proteomes" id="UP001201701">
    <property type="component" value="Unassembled WGS sequence"/>
</dbReference>
<proteinExistence type="predicted"/>
<evidence type="ECO:0000313" key="2">
    <source>
        <dbReference type="Proteomes" id="UP001201701"/>
    </source>
</evidence>